<dbReference type="InterPro" id="IPR000100">
    <property type="entry name" value="RNase_P"/>
</dbReference>
<evidence type="ECO:0000256" key="4">
    <source>
        <dbReference type="ARBA" id="ARBA00022759"/>
    </source>
</evidence>
<dbReference type="GO" id="GO:0000049">
    <property type="term" value="F:tRNA binding"/>
    <property type="evidence" value="ECO:0007669"/>
    <property type="project" value="UniProtKB-UniRule"/>
</dbReference>
<dbReference type="Proteomes" id="UP000242662">
    <property type="component" value="Unassembled WGS sequence"/>
</dbReference>
<gene>
    <name evidence="7" type="primary">rnpA</name>
    <name evidence="9" type="ORF">SAMN05421737_1139</name>
</gene>
<dbReference type="STRING" id="1464122.SAMN05421737_1139"/>
<dbReference type="Pfam" id="PF00825">
    <property type="entry name" value="Ribonuclease_P"/>
    <property type="match status" value="1"/>
</dbReference>
<evidence type="ECO:0000256" key="7">
    <source>
        <dbReference type="HAMAP-Rule" id="MF_00227"/>
    </source>
</evidence>
<keyword evidence="6 7" id="KW-0694">RNA-binding</keyword>
<keyword evidence="10" id="KW-1185">Reference proteome</keyword>
<dbReference type="InterPro" id="IPR020568">
    <property type="entry name" value="Ribosomal_Su5_D2-typ_SF"/>
</dbReference>
<evidence type="ECO:0000256" key="2">
    <source>
        <dbReference type="ARBA" id="ARBA00022694"/>
    </source>
</evidence>
<dbReference type="PANTHER" id="PTHR33992">
    <property type="entry name" value="RIBONUCLEASE P PROTEIN COMPONENT"/>
    <property type="match status" value="1"/>
</dbReference>
<comment type="function">
    <text evidence="1 7">RNaseP catalyzes the removal of the 5'-leader sequence from pre-tRNA to produce the mature 5'-terminus. It can also cleave other RNA substrates such as 4.5S RNA. The protein component plays an auxiliary but essential role in vivo by binding to the 5'-leader sequence and broadening the substrate specificity of the ribozyme.</text>
</comment>
<protein>
    <recommendedName>
        <fullName evidence="7 8">Ribonuclease P protein component</fullName>
        <shortName evidence="7">RNase P protein</shortName>
        <shortName evidence="7">RNaseP protein</shortName>
        <ecNumber evidence="7 8">3.1.26.5</ecNumber>
    </recommendedName>
    <alternativeName>
        <fullName evidence="7">Protein C5</fullName>
    </alternativeName>
</protein>
<dbReference type="GO" id="GO:0001682">
    <property type="term" value="P:tRNA 5'-leader removal"/>
    <property type="evidence" value="ECO:0007669"/>
    <property type="project" value="UniProtKB-UniRule"/>
</dbReference>
<evidence type="ECO:0000313" key="10">
    <source>
        <dbReference type="Proteomes" id="UP000242662"/>
    </source>
</evidence>
<evidence type="ECO:0000313" key="9">
    <source>
        <dbReference type="EMBL" id="SDC68962.1"/>
    </source>
</evidence>
<keyword evidence="4 7" id="KW-0255">Endonuclease</keyword>
<evidence type="ECO:0000256" key="5">
    <source>
        <dbReference type="ARBA" id="ARBA00022801"/>
    </source>
</evidence>
<evidence type="ECO:0000256" key="3">
    <source>
        <dbReference type="ARBA" id="ARBA00022722"/>
    </source>
</evidence>
<evidence type="ECO:0000256" key="1">
    <source>
        <dbReference type="ARBA" id="ARBA00002663"/>
    </source>
</evidence>
<organism evidence="9 10">
    <name type="scientific">Shouchella lonarensis</name>
    <dbReference type="NCBI Taxonomy" id="1464122"/>
    <lineage>
        <taxon>Bacteria</taxon>
        <taxon>Bacillati</taxon>
        <taxon>Bacillota</taxon>
        <taxon>Bacilli</taxon>
        <taxon>Bacillales</taxon>
        <taxon>Bacillaceae</taxon>
        <taxon>Shouchella</taxon>
    </lineage>
</organism>
<proteinExistence type="inferred from homology"/>
<dbReference type="GO" id="GO:0030677">
    <property type="term" value="C:ribonuclease P complex"/>
    <property type="evidence" value="ECO:0007669"/>
    <property type="project" value="TreeGrafter"/>
</dbReference>
<dbReference type="FunFam" id="3.30.230.10:FF:000021">
    <property type="entry name" value="Ribonuclease P protein component"/>
    <property type="match status" value="1"/>
</dbReference>
<dbReference type="EC" id="3.1.26.5" evidence="7 8"/>
<dbReference type="SUPFAM" id="SSF54211">
    <property type="entry name" value="Ribosomal protein S5 domain 2-like"/>
    <property type="match status" value="1"/>
</dbReference>
<dbReference type="EMBL" id="FMYM01000013">
    <property type="protein sequence ID" value="SDC68962.1"/>
    <property type="molecule type" value="Genomic_DNA"/>
</dbReference>
<dbReference type="AlphaFoldDB" id="A0A1G6NLW5"/>
<dbReference type="NCBIfam" id="TIGR00188">
    <property type="entry name" value="rnpA"/>
    <property type="match status" value="1"/>
</dbReference>
<sequence length="112" mass="13001">MKKEQRIKKNSEFSAVFTHGKSFANRQFVLYVLPKEGQTQFRVGLSVSKRVGHAVCRNRIKRLIRAAFQELGLRLRFNYDYVVIARKPSSNLNFLETKSSLCHVMKKANVIQ</sequence>
<accession>A0A1G6NLW5</accession>
<evidence type="ECO:0000256" key="6">
    <source>
        <dbReference type="ARBA" id="ARBA00022884"/>
    </source>
</evidence>
<keyword evidence="5 7" id="KW-0378">Hydrolase</keyword>
<comment type="similarity">
    <text evidence="7">Belongs to the RnpA family.</text>
</comment>
<dbReference type="OrthoDB" id="9810867at2"/>
<keyword evidence="2 7" id="KW-0819">tRNA processing</keyword>
<keyword evidence="3 7" id="KW-0540">Nuclease</keyword>
<dbReference type="GO" id="GO:0042781">
    <property type="term" value="F:3'-tRNA processing endoribonuclease activity"/>
    <property type="evidence" value="ECO:0007669"/>
    <property type="project" value="TreeGrafter"/>
</dbReference>
<dbReference type="PROSITE" id="PS00648">
    <property type="entry name" value="RIBONUCLEASE_P"/>
    <property type="match status" value="1"/>
</dbReference>
<dbReference type="PANTHER" id="PTHR33992:SF1">
    <property type="entry name" value="RIBONUCLEASE P PROTEIN COMPONENT"/>
    <property type="match status" value="1"/>
</dbReference>
<dbReference type="InterPro" id="IPR020539">
    <property type="entry name" value="RNase_P_CS"/>
</dbReference>
<comment type="catalytic activity">
    <reaction evidence="7">
        <text>Endonucleolytic cleavage of RNA, removing 5'-extranucleotides from tRNA precursor.</text>
        <dbReference type="EC" id="3.1.26.5"/>
    </reaction>
</comment>
<name>A0A1G6NLW5_9BACI</name>
<evidence type="ECO:0000256" key="8">
    <source>
        <dbReference type="NCBIfam" id="TIGR00188"/>
    </source>
</evidence>
<dbReference type="Gene3D" id="3.30.230.10">
    <property type="match status" value="1"/>
</dbReference>
<dbReference type="HAMAP" id="MF_00227">
    <property type="entry name" value="RNase_P"/>
    <property type="match status" value="1"/>
</dbReference>
<dbReference type="GO" id="GO:0004526">
    <property type="term" value="F:ribonuclease P activity"/>
    <property type="evidence" value="ECO:0007669"/>
    <property type="project" value="UniProtKB-UniRule"/>
</dbReference>
<dbReference type="RefSeq" id="WP_090776570.1">
    <property type="nucleotide sequence ID" value="NZ_FMYM01000013.1"/>
</dbReference>
<reference evidence="10" key="1">
    <citation type="submission" date="2016-09" db="EMBL/GenBank/DDBJ databases">
        <authorList>
            <person name="Varghese N."/>
            <person name="Submissions S."/>
        </authorList>
    </citation>
    <scope>NUCLEOTIDE SEQUENCE [LARGE SCALE GENOMIC DNA]</scope>
    <source>
        <strain evidence="10">25nlg</strain>
    </source>
</reference>
<dbReference type="InterPro" id="IPR014721">
    <property type="entry name" value="Ribsml_uS5_D2-typ_fold_subgr"/>
</dbReference>
<comment type="subunit">
    <text evidence="7">Consists of a catalytic RNA component (M1 or rnpB) and a protein subunit.</text>
</comment>